<accession>A0A366GYG7</accession>
<keyword evidence="7" id="KW-1185">Reference proteome</keyword>
<dbReference type="GO" id="GO:0003700">
    <property type="term" value="F:DNA-binding transcription factor activity"/>
    <property type="evidence" value="ECO:0007669"/>
    <property type="project" value="InterPro"/>
</dbReference>
<dbReference type="SUPFAM" id="SSF53850">
    <property type="entry name" value="Periplasmic binding protein-like II"/>
    <property type="match status" value="1"/>
</dbReference>
<keyword evidence="2" id="KW-0805">Transcription regulation</keyword>
<dbReference type="PROSITE" id="PS50931">
    <property type="entry name" value="HTH_LYSR"/>
    <property type="match status" value="1"/>
</dbReference>
<gene>
    <name evidence="6" type="ORF">DFR37_1252</name>
</gene>
<dbReference type="InterPro" id="IPR036388">
    <property type="entry name" value="WH-like_DNA-bd_sf"/>
</dbReference>
<dbReference type="EMBL" id="QNRQ01000025">
    <property type="protein sequence ID" value="RBP33640.1"/>
    <property type="molecule type" value="Genomic_DNA"/>
</dbReference>
<evidence type="ECO:0000256" key="2">
    <source>
        <dbReference type="ARBA" id="ARBA00023015"/>
    </source>
</evidence>
<name>A0A366GYG7_9BURK</name>
<dbReference type="GO" id="GO:0003677">
    <property type="term" value="F:DNA binding"/>
    <property type="evidence" value="ECO:0007669"/>
    <property type="project" value="UniProtKB-KW"/>
</dbReference>
<sequence>MAKLDLSDFVILKEIYRTRSVTGSVPEVGLSQPAISVRLSHMREHFSDPLFVKTPQGMMPTPLMESLISAIDQTLDLLGPNRGGFVPFKPESASRTFRLGLSHVAQLVILPDLLPIFETTGPEMRVDSLDLDDTTGQAMAQGQVDVAIGFAVELNTGFFQQRLFTEHYACIARKGHPRLSDVLTTEQFLKEEHVSLVAPGTGHSRLDKQLRASGIARKIKLRVSSFLGLEQIIIATNLLAIVPARLAGTLALGGRVSAFKIPFPTPDYEVRQYWHERYHRDPANAWLRQLIFRTFVNMPPVQASTQEPD</sequence>
<dbReference type="Proteomes" id="UP000253628">
    <property type="component" value="Unassembled WGS sequence"/>
</dbReference>
<dbReference type="OrthoDB" id="5495633at2"/>
<evidence type="ECO:0000313" key="7">
    <source>
        <dbReference type="Proteomes" id="UP000253628"/>
    </source>
</evidence>
<evidence type="ECO:0000313" key="6">
    <source>
        <dbReference type="EMBL" id="RBP33640.1"/>
    </source>
</evidence>
<dbReference type="Gene3D" id="3.40.190.10">
    <property type="entry name" value="Periplasmic binding protein-like II"/>
    <property type="match status" value="2"/>
</dbReference>
<dbReference type="InterPro" id="IPR005119">
    <property type="entry name" value="LysR_subst-bd"/>
</dbReference>
<dbReference type="Gene3D" id="1.10.10.10">
    <property type="entry name" value="Winged helix-like DNA-binding domain superfamily/Winged helix DNA-binding domain"/>
    <property type="match status" value="1"/>
</dbReference>
<dbReference type="PANTHER" id="PTHR30118:SF15">
    <property type="entry name" value="TRANSCRIPTIONAL REGULATORY PROTEIN"/>
    <property type="match status" value="1"/>
</dbReference>
<dbReference type="SUPFAM" id="SSF46785">
    <property type="entry name" value="Winged helix' DNA-binding domain"/>
    <property type="match status" value="1"/>
</dbReference>
<evidence type="ECO:0000256" key="3">
    <source>
        <dbReference type="ARBA" id="ARBA00023125"/>
    </source>
</evidence>
<evidence type="ECO:0000259" key="5">
    <source>
        <dbReference type="PROSITE" id="PS50931"/>
    </source>
</evidence>
<dbReference type="AlphaFoldDB" id="A0A366GYG7"/>
<keyword evidence="3 6" id="KW-0238">DNA-binding</keyword>
<dbReference type="InterPro" id="IPR050389">
    <property type="entry name" value="LysR-type_TF"/>
</dbReference>
<dbReference type="PANTHER" id="PTHR30118">
    <property type="entry name" value="HTH-TYPE TRANSCRIPTIONAL REGULATOR LEUO-RELATED"/>
    <property type="match status" value="1"/>
</dbReference>
<dbReference type="Pfam" id="PF00126">
    <property type="entry name" value="HTH_1"/>
    <property type="match status" value="1"/>
</dbReference>
<protein>
    <submittedName>
        <fullName evidence="6">DNA-binding transcriptional LysR family regulator</fullName>
    </submittedName>
</protein>
<comment type="similarity">
    <text evidence="1">Belongs to the LysR transcriptional regulatory family.</text>
</comment>
<dbReference type="InterPro" id="IPR000847">
    <property type="entry name" value="LysR_HTH_N"/>
</dbReference>
<feature type="domain" description="HTH lysR-type" evidence="5">
    <location>
        <begin position="4"/>
        <end position="61"/>
    </location>
</feature>
<dbReference type="RefSeq" id="WP_113935306.1">
    <property type="nucleotide sequence ID" value="NZ_JACCEU010000020.1"/>
</dbReference>
<dbReference type="CDD" id="cd08459">
    <property type="entry name" value="PBP2_DntR_NahR_LinR_like"/>
    <property type="match status" value="1"/>
</dbReference>
<evidence type="ECO:0000256" key="1">
    <source>
        <dbReference type="ARBA" id="ARBA00009437"/>
    </source>
</evidence>
<evidence type="ECO:0000256" key="4">
    <source>
        <dbReference type="ARBA" id="ARBA00023163"/>
    </source>
</evidence>
<keyword evidence="4" id="KW-0804">Transcription</keyword>
<comment type="caution">
    <text evidence="6">The sequence shown here is derived from an EMBL/GenBank/DDBJ whole genome shotgun (WGS) entry which is preliminary data.</text>
</comment>
<organism evidence="6 7">
    <name type="scientific">Eoetvoesiella caeni</name>
    <dbReference type="NCBI Taxonomy" id="645616"/>
    <lineage>
        <taxon>Bacteria</taxon>
        <taxon>Pseudomonadati</taxon>
        <taxon>Pseudomonadota</taxon>
        <taxon>Betaproteobacteria</taxon>
        <taxon>Burkholderiales</taxon>
        <taxon>Alcaligenaceae</taxon>
        <taxon>Eoetvoesiella</taxon>
    </lineage>
</organism>
<dbReference type="Pfam" id="PF03466">
    <property type="entry name" value="LysR_substrate"/>
    <property type="match status" value="1"/>
</dbReference>
<reference evidence="6 7" key="1">
    <citation type="submission" date="2018-06" db="EMBL/GenBank/DDBJ databases">
        <title>Genomic Encyclopedia of Type Strains, Phase IV (KMG-IV): sequencing the most valuable type-strain genomes for metagenomic binning, comparative biology and taxonomic classification.</title>
        <authorList>
            <person name="Goeker M."/>
        </authorList>
    </citation>
    <scope>NUCLEOTIDE SEQUENCE [LARGE SCALE GENOMIC DNA]</scope>
    <source>
        <strain evidence="6 7">DSM 25520</strain>
    </source>
</reference>
<dbReference type="InterPro" id="IPR036390">
    <property type="entry name" value="WH_DNA-bd_sf"/>
</dbReference>
<proteinExistence type="inferred from homology"/>